<dbReference type="PANTHER" id="PTHR30203">
    <property type="entry name" value="OUTER MEMBRANE CATION EFFLUX PROTEIN"/>
    <property type="match status" value="1"/>
</dbReference>
<dbReference type="Proteomes" id="UP000249645">
    <property type="component" value="Unassembled WGS sequence"/>
</dbReference>
<dbReference type="NCBIfam" id="TIGR01845">
    <property type="entry name" value="outer_NodT"/>
    <property type="match status" value="1"/>
</dbReference>
<dbReference type="GO" id="GO:0005886">
    <property type="term" value="C:plasma membrane"/>
    <property type="evidence" value="ECO:0007669"/>
    <property type="project" value="UniProtKB-SubCell"/>
</dbReference>
<dbReference type="Gene3D" id="1.20.1600.10">
    <property type="entry name" value="Outer membrane efflux proteins (OEP)"/>
    <property type="match status" value="1"/>
</dbReference>
<keyword evidence="2" id="KW-1134">Transmembrane beta strand</keyword>
<keyword evidence="2" id="KW-0564">Palmitate</keyword>
<evidence type="ECO:0000256" key="1">
    <source>
        <dbReference type="ARBA" id="ARBA00007613"/>
    </source>
</evidence>
<keyword evidence="2" id="KW-0472">Membrane</keyword>
<reference evidence="4 5" key="1">
    <citation type="submission" date="2017-11" db="EMBL/GenBank/DDBJ databases">
        <title>Infants hospitalized years apart are colonized by the same room-sourced microbial strains.</title>
        <authorList>
            <person name="Brooks B."/>
            <person name="Olm M.R."/>
            <person name="Firek B.A."/>
            <person name="Baker R."/>
            <person name="Thomas B.C."/>
            <person name="Morowitz M.J."/>
            <person name="Banfield J.F."/>
        </authorList>
    </citation>
    <scope>NUCLEOTIDE SEQUENCE [LARGE SCALE GENOMIC DNA]</scope>
    <source>
        <strain evidence="4">S2_009_000_R2_76</strain>
    </source>
</reference>
<comment type="subcellular location">
    <subcellularLocation>
        <location evidence="2">Cell membrane</location>
        <topology evidence="2">Lipid-anchor</topology>
    </subcellularLocation>
</comment>
<organism evidence="4 5">
    <name type="scientific">Pseudopedobacter saltans</name>
    <dbReference type="NCBI Taxonomy" id="151895"/>
    <lineage>
        <taxon>Bacteria</taxon>
        <taxon>Pseudomonadati</taxon>
        <taxon>Bacteroidota</taxon>
        <taxon>Sphingobacteriia</taxon>
        <taxon>Sphingobacteriales</taxon>
        <taxon>Sphingobacteriaceae</taxon>
        <taxon>Pseudopedobacter</taxon>
    </lineage>
</organism>
<dbReference type="InterPro" id="IPR010131">
    <property type="entry name" value="MdtP/NodT-like"/>
</dbReference>
<dbReference type="Gene3D" id="2.20.200.10">
    <property type="entry name" value="Outer membrane efflux proteins (OEP)"/>
    <property type="match status" value="1"/>
</dbReference>
<comment type="similarity">
    <text evidence="1 2">Belongs to the outer membrane factor (OMF) (TC 1.B.17) family.</text>
</comment>
<sequence length="481" mass="54221">MHKKKIYIAIVIFSILYTACKVPKLAEKPSVNALPTNFDSTDTLANSQDTINIAKIKWDQYFTDPNLVALIDTALRNNQELNILRQEIDMSQNEIQERKGEYLPFVGAKVGAGVEKVGRYTELGALEDNVDIMEGRKMPDPMTDYGLSLNARWEIDIWKKLHNATKAAIENYMASVEGKNFAVTNLIGEIASSYYELLGLDNQQKILDQNIAIQANALEVVKAEMMATKTTQLAVKKFEAELLKTKSLQFGIQQRIVETENRINYLLGRYPVHITRVDSTFYSPLPSIVHIGIPKQMLDNRPDIRQAEHELQASQLNVAVAKAQFYPSLDLSAAVGYSAFNPKYLFYTPKSLIYSLAGDLVAPLVNKNAIKAQYANANAKQIQAVYNYQRTLVNAYVEVVNQMNKINNLQNTYQMQHSQVDLLTQSIDISNDLFKSSRADYIEVLTTQRDALESTFDLIETEVAQRLAQIKIYQALGGGWN</sequence>
<dbReference type="InterPro" id="IPR003423">
    <property type="entry name" value="OMP_efflux"/>
</dbReference>
<name>A0A2W5FEK0_9SPHI</name>
<keyword evidence="3" id="KW-0175">Coiled coil</keyword>
<dbReference type="SUPFAM" id="SSF56954">
    <property type="entry name" value="Outer membrane efflux proteins (OEP)"/>
    <property type="match status" value="1"/>
</dbReference>
<accession>A0A2W5FEK0</accession>
<comment type="caution">
    <text evidence="4">The sequence shown here is derived from an EMBL/GenBank/DDBJ whole genome shotgun (WGS) entry which is preliminary data.</text>
</comment>
<keyword evidence="2" id="KW-0812">Transmembrane</keyword>
<dbReference type="PANTHER" id="PTHR30203:SF30">
    <property type="entry name" value="OUTER MEMBRANE PROTEIN-RELATED"/>
    <property type="match status" value="1"/>
</dbReference>
<dbReference type="GO" id="GO:0015562">
    <property type="term" value="F:efflux transmembrane transporter activity"/>
    <property type="evidence" value="ECO:0007669"/>
    <property type="project" value="InterPro"/>
</dbReference>
<gene>
    <name evidence="4" type="ORF">DI598_01595</name>
</gene>
<evidence type="ECO:0000313" key="4">
    <source>
        <dbReference type="EMBL" id="PZP52077.1"/>
    </source>
</evidence>
<feature type="coiled-coil region" evidence="3">
    <location>
        <begin position="74"/>
        <end position="101"/>
    </location>
</feature>
<dbReference type="AlphaFoldDB" id="A0A2W5FEK0"/>
<evidence type="ECO:0000256" key="2">
    <source>
        <dbReference type="RuleBase" id="RU362097"/>
    </source>
</evidence>
<proteinExistence type="inferred from homology"/>
<protein>
    <submittedName>
        <fullName evidence="4">RND transporter</fullName>
    </submittedName>
</protein>
<dbReference type="EMBL" id="QFOI01000013">
    <property type="protein sequence ID" value="PZP52077.1"/>
    <property type="molecule type" value="Genomic_DNA"/>
</dbReference>
<keyword evidence="2" id="KW-0449">Lipoprotein</keyword>
<evidence type="ECO:0000313" key="5">
    <source>
        <dbReference type="Proteomes" id="UP000249645"/>
    </source>
</evidence>
<dbReference type="Pfam" id="PF02321">
    <property type="entry name" value="OEP"/>
    <property type="match status" value="2"/>
</dbReference>
<evidence type="ECO:0000256" key="3">
    <source>
        <dbReference type="SAM" id="Coils"/>
    </source>
</evidence>